<feature type="compositionally biased region" description="Polar residues" evidence="1">
    <location>
        <begin position="518"/>
        <end position="534"/>
    </location>
</feature>
<dbReference type="Pfam" id="PF22086">
    <property type="entry name" value="DUF6940"/>
    <property type="match status" value="1"/>
</dbReference>
<keyword evidence="4" id="KW-1185">Reference proteome</keyword>
<proteinExistence type="predicted"/>
<feature type="region of interest" description="Disordered" evidence="1">
    <location>
        <begin position="499"/>
        <end position="554"/>
    </location>
</feature>
<feature type="transmembrane region" description="Helical" evidence="2">
    <location>
        <begin position="710"/>
        <end position="739"/>
    </location>
</feature>
<keyword evidence="2" id="KW-0812">Transmembrane</keyword>
<keyword evidence="2" id="KW-1133">Transmembrane helix</keyword>
<gene>
    <name evidence="3" type="ORF">PSNMU_V1.4_AUG-EV-PASAV3_0099640</name>
</gene>
<protein>
    <recommendedName>
        <fullName evidence="5">Transmembrane protein</fullName>
    </recommendedName>
</protein>
<dbReference type="AlphaFoldDB" id="A0A448ZLR4"/>
<dbReference type="OrthoDB" id="46777at2759"/>
<evidence type="ECO:0008006" key="5">
    <source>
        <dbReference type="Google" id="ProtNLM"/>
    </source>
</evidence>
<dbReference type="EMBL" id="CAACVS010000499">
    <property type="protein sequence ID" value="VEU42964.1"/>
    <property type="molecule type" value="Genomic_DNA"/>
</dbReference>
<name>A0A448ZLR4_9STRA</name>
<evidence type="ECO:0000256" key="1">
    <source>
        <dbReference type="SAM" id="MobiDB-lite"/>
    </source>
</evidence>
<sequence length="743" mass="80778">MYMRHTSVRRNNTHHHHHRSGTVERNTTEAPKEELVENLTTSATAAASSTTSLLRNCFVRTALLLLSLSLGRASIGALVSTHTPNTGSISSIGAIRTAASMVSKAVVPARAIPYRPVRFESFPVTENDRNPGTVLGYRAVDAGDDNGNGEHQRVVTFEDFVRLIASGDAATPGAIAQSLTEVLKETPYRAFRFETPPVSRATVSKKAFEFVLVEDNYLARFAQSPDPEPFSAMLSSCHHSETSGGHGATGSSPLAGCAFFNLGGDAELVAPADWTQGEGSPPPACYGHLAGFVRGAPAAQIDGLWRLLGSVLEKRLLSESDDDAEPAQQQHHRPVWLSTAGTGVAWLHFRLDSRPKYYEYKPYKNAADSTNPNVDMADVDKADDHQNRNELFDYQSFPARIIMESSTTVTPVARSIKSSCHSEDSGHVWLVTIDYDGSPSEGCSDCGHSTSCVFGSEAERDRFLASATMIPDSTDSSSGGAKSKPSIVGYSVQRIKTSDATKREGFTGSETAAGAGNGQASPNERTALLNPTQHQQRHSATKHNDNFNQIDHPSSLIQGDDEEECYNDFNELSKGFDALVKRFELFRRVIEHEDDLLNQRMSWIILAQSFLMAAFISTGSDNDNNNNRRFLSITAAVGLLTCLVTLPALVAAGKNIEVQQHIYFAGIRSDSLCQRLHGHGRDRSWGGDTEHKLRSSSSHLLPNTAFRSRFGVPILTTVVLLSIVQVAGWCGLLVALIMADDDR</sequence>
<dbReference type="InterPro" id="IPR054220">
    <property type="entry name" value="DUF6940"/>
</dbReference>
<evidence type="ECO:0000313" key="3">
    <source>
        <dbReference type="EMBL" id="VEU42964.1"/>
    </source>
</evidence>
<dbReference type="Proteomes" id="UP000291116">
    <property type="component" value="Unassembled WGS sequence"/>
</dbReference>
<keyword evidence="2" id="KW-0472">Membrane</keyword>
<organism evidence="3 4">
    <name type="scientific">Pseudo-nitzschia multistriata</name>
    <dbReference type="NCBI Taxonomy" id="183589"/>
    <lineage>
        <taxon>Eukaryota</taxon>
        <taxon>Sar</taxon>
        <taxon>Stramenopiles</taxon>
        <taxon>Ochrophyta</taxon>
        <taxon>Bacillariophyta</taxon>
        <taxon>Bacillariophyceae</taxon>
        <taxon>Bacillariophycidae</taxon>
        <taxon>Bacillariales</taxon>
        <taxon>Bacillariaceae</taxon>
        <taxon>Pseudo-nitzschia</taxon>
    </lineage>
</organism>
<feature type="transmembrane region" description="Helical" evidence="2">
    <location>
        <begin position="630"/>
        <end position="650"/>
    </location>
</feature>
<feature type="region of interest" description="Disordered" evidence="1">
    <location>
        <begin position="1"/>
        <end position="31"/>
    </location>
</feature>
<accession>A0A448ZLR4</accession>
<reference evidence="3 4" key="1">
    <citation type="submission" date="2019-01" db="EMBL/GenBank/DDBJ databases">
        <authorList>
            <person name="Ferrante I. M."/>
        </authorList>
    </citation>
    <scope>NUCLEOTIDE SEQUENCE [LARGE SCALE GENOMIC DNA]</scope>
    <source>
        <strain evidence="3 4">B856</strain>
    </source>
</reference>
<feature type="transmembrane region" description="Helical" evidence="2">
    <location>
        <begin position="601"/>
        <end position="618"/>
    </location>
</feature>
<evidence type="ECO:0000313" key="4">
    <source>
        <dbReference type="Proteomes" id="UP000291116"/>
    </source>
</evidence>
<feature type="compositionally biased region" description="Basic residues" evidence="1">
    <location>
        <begin position="1"/>
        <end position="20"/>
    </location>
</feature>
<evidence type="ECO:0000256" key="2">
    <source>
        <dbReference type="SAM" id="Phobius"/>
    </source>
</evidence>